<dbReference type="RefSeq" id="WP_311369474.1">
    <property type="nucleotide sequence ID" value="NZ_JAVRHX010000004.1"/>
</dbReference>
<dbReference type="Gene3D" id="3.20.20.140">
    <property type="entry name" value="Metal-dependent hydrolases"/>
    <property type="match status" value="1"/>
</dbReference>
<evidence type="ECO:0000256" key="1">
    <source>
        <dbReference type="ARBA" id="ARBA00005750"/>
    </source>
</evidence>
<dbReference type="PANTHER" id="PTHR39181">
    <property type="entry name" value="TYROSINE-PROTEIN PHOSPHATASE YWQE"/>
    <property type="match status" value="1"/>
</dbReference>
<dbReference type="Proteomes" id="UP001253545">
    <property type="component" value="Unassembled WGS sequence"/>
</dbReference>
<keyword evidence="6" id="KW-1185">Reference proteome</keyword>
<dbReference type="EC" id="3.1.3.48" evidence="2"/>
<sequence>MIDLHSHILPGIDDGARTADDTVAIAKNSFEAGVTHIMCTPHIHLGIFNNNTESIAKAFLIAQKAITQASIPIKLSVACEVRICPEIIPLVQNNKLPFIGEWDGKKALLLELPHSHVPAGAENLIKWLIKNDIQPVIPHVERNRDVLAQYKKAAYLFKLGCLFQVTAGAFVGRFGSDVEATAWQLLNDDMLCYAASDTHNVHKRPNDMQVAYEAVKERVGKQIADSMFINMPTLITQKVNWK</sequence>
<evidence type="ECO:0000256" key="4">
    <source>
        <dbReference type="ARBA" id="ARBA00051722"/>
    </source>
</evidence>
<dbReference type="EMBL" id="JAVRHX010000004">
    <property type="protein sequence ID" value="MDT0595958.1"/>
    <property type="molecule type" value="Genomic_DNA"/>
</dbReference>
<proteinExistence type="inferred from homology"/>
<dbReference type="Pfam" id="PF19567">
    <property type="entry name" value="CpsB_CapC"/>
    <property type="match status" value="1"/>
</dbReference>
<gene>
    <name evidence="5" type="ORF">RM552_13970</name>
</gene>
<comment type="similarity">
    <text evidence="1">Belongs to the metallo-dependent hydrolases superfamily. CpsB/CapC family.</text>
</comment>
<keyword evidence="3 5" id="KW-0378">Hydrolase</keyword>
<evidence type="ECO:0000256" key="2">
    <source>
        <dbReference type="ARBA" id="ARBA00013064"/>
    </source>
</evidence>
<evidence type="ECO:0000313" key="5">
    <source>
        <dbReference type="EMBL" id="MDT0595958.1"/>
    </source>
</evidence>
<name>A0ABU2ZV98_9ALTE</name>
<dbReference type="InterPro" id="IPR016195">
    <property type="entry name" value="Pol/histidinol_Pase-like"/>
</dbReference>
<dbReference type="PIRSF" id="PIRSF016557">
    <property type="entry name" value="Caps_synth_CpsB"/>
    <property type="match status" value="1"/>
</dbReference>
<accession>A0ABU2ZV98</accession>
<dbReference type="InterPro" id="IPR016667">
    <property type="entry name" value="Caps_polysacc_synth_CpsB/CapC"/>
</dbReference>
<evidence type="ECO:0000313" key="6">
    <source>
        <dbReference type="Proteomes" id="UP001253545"/>
    </source>
</evidence>
<evidence type="ECO:0000256" key="3">
    <source>
        <dbReference type="ARBA" id="ARBA00022801"/>
    </source>
</evidence>
<comment type="catalytic activity">
    <reaction evidence="4">
        <text>O-phospho-L-tyrosyl-[protein] + H2O = L-tyrosyl-[protein] + phosphate</text>
        <dbReference type="Rhea" id="RHEA:10684"/>
        <dbReference type="Rhea" id="RHEA-COMP:10136"/>
        <dbReference type="Rhea" id="RHEA-COMP:20101"/>
        <dbReference type="ChEBI" id="CHEBI:15377"/>
        <dbReference type="ChEBI" id="CHEBI:43474"/>
        <dbReference type="ChEBI" id="CHEBI:46858"/>
        <dbReference type="ChEBI" id="CHEBI:61978"/>
        <dbReference type="EC" id="3.1.3.48"/>
    </reaction>
</comment>
<protein>
    <recommendedName>
        <fullName evidence="2">protein-tyrosine-phosphatase</fullName>
        <ecNumber evidence="2">3.1.3.48</ecNumber>
    </recommendedName>
</protein>
<dbReference type="PANTHER" id="PTHR39181:SF1">
    <property type="entry name" value="TYROSINE-PROTEIN PHOSPHATASE YWQE"/>
    <property type="match status" value="1"/>
</dbReference>
<dbReference type="SUPFAM" id="SSF89550">
    <property type="entry name" value="PHP domain-like"/>
    <property type="match status" value="1"/>
</dbReference>
<comment type="caution">
    <text evidence="5">The sequence shown here is derived from an EMBL/GenBank/DDBJ whole genome shotgun (WGS) entry which is preliminary data.</text>
</comment>
<organism evidence="5 6">
    <name type="scientific">Glaciecola petra</name>
    <dbReference type="NCBI Taxonomy" id="3075602"/>
    <lineage>
        <taxon>Bacteria</taxon>
        <taxon>Pseudomonadati</taxon>
        <taxon>Pseudomonadota</taxon>
        <taxon>Gammaproteobacteria</taxon>
        <taxon>Alteromonadales</taxon>
        <taxon>Alteromonadaceae</taxon>
        <taxon>Glaciecola</taxon>
    </lineage>
</organism>
<dbReference type="GO" id="GO:0004725">
    <property type="term" value="F:protein tyrosine phosphatase activity"/>
    <property type="evidence" value="ECO:0007669"/>
    <property type="project" value="UniProtKB-EC"/>
</dbReference>
<reference evidence="5 6" key="1">
    <citation type="submission" date="2023-09" db="EMBL/GenBank/DDBJ databases">
        <authorList>
            <person name="Rey-Velasco X."/>
        </authorList>
    </citation>
    <scope>NUCLEOTIDE SEQUENCE [LARGE SCALE GENOMIC DNA]</scope>
    <source>
        <strain evidence="5 6">P117</strain>
    </source>
</reference>